<dbReference type="Proteomes" id="UP000013782">
    <property type="component" value="Unassembled WGS sequence"/>
</dbReference>
<dbReference type="AlphaFoldDB" id="R2T114"/>
<keyword evidence="3" id="KW-1185">Reference proteome</keyword>
<dbReference type="eggNOG" id="ENOG5030C18">
    <property type="taxonomic scope" value="Bacteria"/>
</dbReference>
<evidence type="ECO:0008006" key="4">
    <source>
        <dbReference type="Google" id="ProtNLM"/>
    </source>
</evidence>
<feature type="signal peptide" evidence="1">
    <location>
        <begin position="1"/>
        <end position="23"/>
    </location>
</feature>
<dbReference type="HOGENOM" id="CLU_1934792_0_0_9"/>
<accession>R2T114</accession>
<organism evidence="2 3">
    <name type="scientific">Enterococcus pallens ATCC BAA-351</name>
    <dbReference type="NCBI Taxonomy" id="1158607"/>
    <lineage>
        <taxon>Bacteria</taxon>
        <taxon>Bacillati</taxon>
        <taxon>Bacillota</taxon>
        <taxon>Bacilli</taxon>
        <taxon>Lactobacillales</taxon>
        <taxon>Enterococcaceae</taxon>
        <taxon>Enterococcus</taxon>
    </lineage>
</organism>
<comment type="caution">
    <text evidence="2">The sequence shown here is derived from an EMBL/GenBank/DDBJ whole genome shotgun (WGS) entry which is preliminary data.</text>
</comment>
<sequence length="130" mass="14614">MKKFRLGKFLMVIILAASIVLLGACKEDQPDIREILTEDSAKWQLVSEQGLVELTFAGNGIAEFLDEHGKGQVTYEVNERQTEIEFQFMQDIAPIKSGIMKNVQVESEKLITGEYFEKGSEASVSIELKK</sequence>
<dbReference type="PATRIC" id="fig|1158607.3.peg.2607"/>
<dbReference type="EMBL" id="AJAQ01000016">
    <property type="protein sequence ID" value="EOH93924.1"/>
    <property type="molecule type" value="Genomic_DNA"/>
</dbReference>
<dbReference type="RefSeq" id="WP_010757610.1">
    <property type="nucleotide sequence ID" value="NZ_ASWD01000001.1"/>
</dbReference>
<evidence type="ECO:0000313" key="3">
    <source>
        <dbReference type="Proteomes" id="UP000013782"/>
    </source>
</evidence>
<keyword evidence="1" id="KW-0732">Signal</keyword>
<name>R2T114_9ENTE</name>
<evidence type="ECO:0000256" key="1">
    <source>
        <dbReference type="SAM" id="SignalP"/>
    </source>
</evidence>
<protein>
    <recommendedName>
        <fullName evidence="4">Lipoprotein</fullName>
    </recommendedName>
</protein>
<dbReference type="PROSITE" id="PS51257">
    <property type="entry name" value="PROKAR_LIPOPROTEIN"/>
    <property type="match status" value="1"/>
</dbReference>
<evidence type="ECO:0000313" key="2">
    <source>
        <dbReference type="EMBL" id="EOH93924.1"/>
    </source>
</evidence>
<gene>
    <name evidence="2" type="ORF">UAU_02620</name>
</gene>
<feature type="chain" id="PRO_5039157061" description="Lipoprotein" evidence="1">
    <location>
        <begin position="24"/>
        <end position="130"/>
    </location>
</feature>
<reference evidence="2 3" key="1">
    <citation type="submission" date="2013-02" db="EMBL/GenBank/DDBJ databases">
        <title>The Genome Sequence of Enterococcus pallens BAA-351.</title>
        <authorList>
            <consortium name="The Broad Institute Genome Sequencing Platform"/>
            <consortium name="The Broad Institute Genome Sequencing Center for Infectious Disease"/>
            <person name="Earl A.M."/>
            <person name="Gilmore M.S."/>
            <person name="Lebreton F."/>
            <person name="Walker B."/>
            <person name="Young S.K."/>
            <person name="Zeng Q."/>
            <person name="Gargeya S."/>
            <person name="Fitzgerald M."/>
            <person name="Haas B."/>
            <person name="Abouelleil A."/>
            <person name="Alvarado L."/>
            <person name="Arachchi H.M."/>
            <person name="Berlin A.M."/>
            <person name="Chapman S.B."/>
            <person name="Dewar J."/>
            <person name="Goldberg J."/>
            <person name="Griggs A."/>
            <person name="Gujja S."/>
            <person name="Hansen M."/>
            <person name="Howarth C."/>
            <person name="Imamovic A."/>
            <person name="Larimer J."/>
            <person name="McCowan C."/>
            <person name="Murphy C."/>
            <person name="Neiman D."/>
            <person name="Pearson M."/>
            <person name="Priest M."/>
            <person name="Roberts A."/>
            <person name="Saif S."/>
            <person name="Shea T."/>
            <person name="Sisk P."/>
            <person name="Sykes S."/>
            <person name="Wortman J."/>
            <person name="Nusbaum C."/>
            <person name="Birren B."/>
        </authorList>
    </citation>
    <scope>NUCLEOTIDE SEQUENCE [LARGE SCALE GENOMIC DNA]</scope>
    <source>
        <strain evidence="2 3">ATCC BAA-351</strain>
    </source>
</reference>
<proteinExistence type="predicted"/>